<accession>A0ABQ6E1P9</accession>
<protein>
    <recommendedName>
        <fullName evidence="3">DUF4019 domain-containing protein</fullName>
    </recommendedName>
</protein>
<sequence>MNKYTNTLLVFILAVVLINLALTVSILTKQEQPAVNIVDNSVEQLDSVIAKKWGEKVKSLYNQQDHQALYALFDNQAKVKISHQQLQIQLNKLYRLFGEIQQSAFISADKIGEKNKQVFYRLIFNVRVQENNKRPATLTLSVIIKGDEITLYGIRLNGSVALD</sequence>
<reference evidence="2" key="1">
    <citation type="journal article" date="2019" name="Int. J. Syst. Evol. Microbiol.">
        <title>The Global Catalogue of Microorganisms (GCM) 10K type strain sequencing project: providing services to taxonomists for standard genome sequencing and annotation.</title>
        <authorList>
            <consortium name="The Broad Institute Genomics Platform"/>
            <consortium name="The Broad Institute Genome Sequencing Center for Infectious Disease"/>
            <person name="Wu L."/>
            <person name="Ma J."/>
        </authorList>
    </citation>
    <scope>NUCLEOTIDE SEQUENCE [LARGE SCALE GENOMIC DNA]</scope>
    <source>
        <strain evidence="2">NBRC 103166</strain>
    </source>
</reference>
<proteinExistence type="predicted"/>
<keyword evidence="2" id="KW-1185">Reference proteome</keyword>
<comment type="caution">
    <text evidence="1">The sequence shown here is derived from an EMBL/GenBank/DDBJ whole genome shotgun (WGS) entry which is preliminary data.</text>
</comment>
<dbReference type="Proteomes" id="UP001157353">
    <property type="component" value="Unassembled WGS sequence"/>
</dbReference>
<evidence type="ECO:0008006" key="3">
    <source>
        <dbReference type="Google" id="ProtNLM"/>
    </source>
</evidence>
<organism evidence="1 2">
    <name type="scientific">Psychromonas marina</name>
    <dbReference type="NCBI Taxonomy" id="88364"/>
    <lineage>
        <taxon>Bacteria</taxon>
        <taxon>Pseudomonadati</taxon>
        <taxon>Pseudomonadota</taxon>
        <taxon>Gammaproteobacteria</taxon>
        <taxon>Alteromonadales</taxon>
        <taxon>Psychromonadaceae</taxon>
        <taxon>Psychromonas</taxon>
    </lineage>
</organism>
<dbReference type="EMBL" id="BSPQ01000010">
    <property type="protein sequence ID" value="GLS91110.1"/>
    <property type="molecule type" value="Genomic_DNA"/>
</dbReference>
<gene>
    <name evidence="1" type="ORF">GCM10007916_21790</name>
</gene>
<evidence type="ECO:0000313" key="1">
    <source>
        <dbReference type="EMBL" id="GLS91110.1"/>
    </source>
</evidence>
<name>A0ABQ6E1P9_9GAMM</name>
<evidence type="ECO:0000313" key="2">
    <source>
        <dbReference type="Proteomes" id="UP001157353"/>
    </source>
</evidence>
<dbReference type="RefSeq" id="WP_284204236.1">
    <property type="nucleotide sequence ID" value="NZ_BSPQ01000010.1"/>
</dbReference>